<evidence type="ECO:0000313" key="2">
    <source>
        <dbReference type="Proteomes" id="UP000002770"/>
    </source>
</evidence>
<dbReference type="EMBL" id="JH413801">
    <property type="protein sequence ID" value="EHL32211.1"/>
    <property type="molecule type" value="Genomic_DNA"/>
</dbReference>
<dbReference type="Proteomes" id="UP000002770">
    <property type="component" value="Unassembled WGS sequence"/>
</dbReference>
<dbReference type="HOGENOM" id="CLU_3062954_0_0_6"/>
<evidence type="ECO:0000313" key="1">
    <source>
        <dbReference type="EMBL" id="EHL32211.1"/>
    </source>
</evidence>
<reference evidence="1 2" key="1">
    <citation type="journal article" date="2011" name="BMC Genomics">
        <title>Insight into cross-talk between intra-amoebal pathogens.</title>
        <authorList>
            <person name="Gimenez G."/>
            <person name="Bertelli C."/>
            <person name="Moliner C."/>
            <person name="Robert C."/>
            <person name="Raoult D."/>
            <person name="Fournier P.E."/>
            <person name="Greub G."/>
        </authorList>
    </citation>
    <scope>NUCLEOTIDE SEQUENCE [LARGE SCALE GENOMIC DNA]</scope>
    <source>
        <strain evidence="1 2">LLAP12</strain>
    </source>
</reference>
<name>G9EK60_9GAMM</name>
<protein>
    <submittedName>
        <fullName evidence="1">Uncharacterized protein</fullName>
    </submittedName>
</protein>
<organism evidence="1 2">
    <name type="scientific">Legionella drancourtii LLAP12</name>
    <dbReference type="NCBI Taxonomy" id="658187"/>
    <lineage>
        <taxon>Bacteria</taxon>
        <taxon>Pseudomonadati</taxon>
        <taxon>Pseudomonadota</taxon>
        <taxon>Gammaproteobacteria</taxon>
        <taxon>Legionellales</taxon>
        <taxon>Legionellaceae</taxon>
        <taxon>Legionella</taxon>
    </lineage>
</organism>
<accession>G9EK60</accession>
<dbReference type="STRING" id="658187.LDG_5583"/>
<dbReference type="AlphaFoldDB" id="G9EK60"/>
<dbReference type="InParanoid" id="G9EK60"/>
<gene>
    <name evidence="1" type="ORF">LDG_5583</name>
</gene>
<proteinExistence type="predicted"/>
<sequence length="53" mass="6330">MVMINFYSVNEGIKDILIWVMDKKSSKTLLPLEPFEKELALSRFLIHNPRYFI</sequence>
<keyword evidence="2" id="KW-1185">Reference proteome</keyword>